<dbReference type="GO" id="GO:0008083">
    <property type="term" value="F:growth factor activity"/>
    <property type="evidence" value="ECO:0007669"/>
    <property type="project" value="UniProtKB-KW"/>
</dbReference>
<protein>
    <recommendedName>
        <fullName evidence="13">Proheparin-binding EGF-like growth factor</fullName>
    </recommendedName>
</protein>
<keyword evidence="11 16" id="KW-0472">Membrane</keyword>
<proteinExistence type="predicted"/>
<feature type="region of interest" description="Disordered" evidence="15">
    <location>
        <begin position="127"/>
        <end position="146"/>
    </location>
</feature>
<dbReference type="PROSITE" id="PS00022">
    <property type="entry name" value="EGF_1"/>
    <property type="match status" value="1"/>
</dbReference>
<evidence type="ECO:0000256" key="17">
    <source>
        <dbReference type="SAM" id="SignalP"/>
    </source>
</evidence>
<feature type="transmembrane region" description="Helical" evidence="16">
    <location>
        <begin position="71"/>
        <end position="90"/>
    </location>
</feature>
<evidence type="ECO:0000256" key="6">
    <source>
        <dbReference type="ARBA" id="ARBA00022674"/>
    </source>
</evidence>
<keyword evidence="10" id="KW-0339">Growth factor</keyword>
<evidence type="ECO:0000256" key="9">
    <source>
        <dbReference type="ARBA" id="ARBA00022989"/>
    </source>
</evidence>
<evidence type="ECO:0000256" key="4">
    <source>
        <dbReference type="ARBA" id="ARBA00022525"/>
    </source>
</evidence>
<dbReference type="InterPro" id="IPR000742">
    <property type="entry name" value="EGF"/>
</dbReference>
<organism evidence="19 20">
    <name type="scientific">Scleropages formosus</name>
    <name type="common">Asian bonytongue</name>
    <name type="synonym">Osteoglossum formosum</name>
    <dbReference type="NCBI Taxonomy" id="113540"/>
    <lineage>
        <taxon>Eukaryota</taxon>
        <taxon>Metazoa</taxon>
        <taxon>Chordata</taxon>
        <taxon>Craniata</taxon>
        <taxon>Vertebrata</taxon>
        <taxon>Euteleostomi</taxon>
        <taxon>Actinopterygii</taxon>
        <taxon>Neopterygii</taxon>
        <taxon>Teleostei</taxon>
        <taxon>Osteoglossocephala</taxon>
        <taxon>Osteoglossomorpha</taxon>
        <taxon>Osteoglossiformes</taxon>
        <taxon>Osteoglossidae</taxon>
        <taxon>Scleropages</taxon>
    </lineage>
</organism>
<evidence type="ECO:0000259" key="18">
    <source>
        <dbReference type="PROSITE" id="PS50026"/>
    </source>
</evidence>
<reference evidence="19" key="3">
    <citation type="submission" date="2025-09" db="UniProtKB">
        <authorList>
            <consortium name="Ensembl"/>
        </authorList>
    </citation>
    <scope>IDENTIFICATION</scope>
</reference>
<keyword evidence="7 16" id="KW-0812">Transmembrane</keyword>
<evidence type="ECO:0000256" key="10">
    <source>
        <dbReference type="ARBA" id="ARBA00023030"/>
    </source>
</evidence>
<dbReference type="GO" id="GO:0005886">
    <property type="term" value="C:plasma membrane"/>
    <property type="evidence" value="ECO:0007669"/>
    <property type="project" value="UniProtKB-SubCell"/>
</dbReference>
<keyword evidence="12 14" id="KW-1015">Disulfide bond</keyword>
<evidence type="ECO:0000256" key="15">
    <source>
        <dbReference type="SAM" id="MobiDB-lite"/>
    </source>
</evidence>
<dbReference type="GO" id="GO:0007173">
    <property type="term" value="P:epidermal growth factor receptor signaling pathway"/>
    <property type="evidence" value="ECO:0007669"/>
    <property type="project" value="TreeGrafter"/>
</dbReference>
<evidence type="ECO:0000256" key="16">
    <source>
        <dbReference type="SAM" id="Phobius"/>
    </source>
</evidence>
<comment type="caution">
    <text evidence="14">Lacks conserved residue(s) required for the propagation of feature annotation.</text>
</comment>
<evidence type="ECO:0000256" key="12">
    <source>
        <dbReference type="ARBA" id="ARBA00023157"/>
    </source>
</evidence>
<keyword evidence="9 16" id="KW-1133">Transmembrane helix</keyword>
<dbReference type="Gene3D" id="2.10.25.10">
    <property type="entry name" value="Laminin"/>
    <property type="match status" value="1"/>
</dbReference>
<dbReference type="SUPFAM" id="SSF57196">
    <property type="entry name" value="EGF/Laminin"/>
    <property type="match status" value="1"/>
</dbReference>
<gene>
    <name evidence="19" type="primary">LOC108934232</name>
</gene>
<feature type="transmembrane region" description="Helical" evidence="16">
    <location>
        <begin position="264"/>
        <end position="286"/>
    </location>
</feature>
<feature type="chain" id="PRO_5034862461" description="Proheparin-binding EGF-like growth factor" evidence="17">
    <location>
        <begin position="23"/>
        <end position="310"/>
    </location>
</feature>
<dbReference type="PANTHER" id="PTHR10740">
    <property type="entry name" value="TRANSFORMING GROWTH FACTOR ALPHA"/>
    <property type="match status" value="1"/>
</dbReference>
<dbReference type="AlphaFoldDB" id="A0A8C9SA77"/>
<dbReference type="Ensembl" id="ENSSFOT00015036206.2">
    <property type="protein sequence ID" value="ENSSFOP00015035817.1"/>
    <property type="gene ID" value="ENSSFOG00015022807.2"/>
</dbReference>
<keyword evidence="3" id="KW-1003">Cell membrane</keyword>
<feature type="signal peptide" evidence="17">
    <location>
        <begin position="1"/>
        <end position="22"/>
    </location>
</feature>
<dbReference type="Proteomes" id="UP000694397">
    <property type="component" value="Chromosome 4"/>
</dbReference>
<dbReference type="GeneTree" id="ENSGT00940000156901"/>
<reference evidence="19" key="2">
    <citation type="submission" date="2025-08" db="UniProtKB">
        <authorList>
            <consortium name="Ensembl"/>
        </authorList>
    </citation>
    <scope>IDENTIFICATION</scope>
</reference>
<evidence type="ECO:0000313" key="20">
    <source>
        <dbReference type="Proteomes" id="UP000694397"/>
    </source>
</evidence>
<keyword evidence="20" id="KW-1185">Reference proteome</keyword>
<comment type="subcellular location">
    <subcellularLocation>
        <location evidence="2">Cell membrane</location>
        <topology evidence="2">Single-pass type I membrane protein</topology>
    </subcellularLocation>
    <subcellularLocation>
        <location evidence="1">Secreted</location>
        <location evidence="1">Extracellular space</location>
    </subcellularLocation>
</comment>
<keyword evidence="5 14" id="KW-0245">EGF-like domain</keyword>
<evidence type="ECO:0000256" key="2">
    <source>
        <dbReference type="ARBA" id="ARBA00004251"/>
    </source>
</evidence>
<dbReference type="GO" id="GO:0005615">
    <property type="term" value="C:extracellular space"/>
    <property type="evidence" value="ECO:0007669"/>
    <property type="project" value="TreeGrafter"/>
</dbReference>
<dbReference type="PROSITE" id="PS50026">
    <property type="entry name" value="EGF_3"/>
    <property type="match status" value="1"/>
</dbReference>
<evidence type="ECO:0000256" key="11">
    <source>
        <dbReference type="ARBA" id="ARBA00023136"/>
    </source>
</evidence>
<reference evidence="19 20" key="1">
    <citation type="submission" date="2019-04" db="EMBL/GenBank/DDBJ databases">
        <authorList>
            <consortium name="Wellcome Sanger Institute Data Sharing"/>
        </authorList>
    </citation>
    <scope>NUCLEOTIDE SEQUENCE [LARGE SCALE GENOMIC DNA]</scope>
</reference>
<evidence type="ECO:0000256" key="14">
    <source>
        <dbReference type="PROSITE-ProRule" id="PRU00076"/>
    </source>
</evidence>
<evidence type="ECO:0000256" key="3">
    <source>
        <dbReference type="ARBA" id="ARBA00022475"/>
    </source>
</evidence>
<name>A0A8C9SA77_SCLFO</name>
<keyword evidence="8 17" id="KW-0732">Signal</keyword>
<evidence type="ECO:0000313" key="19">
    <source>
        <dbReference type="Ensembl" id="ENSSFOP00015035817.1"/>
    </source>
</evidence>
<dbReference type="GO" id="GO:0008201">
    <property type="term" value="F:heparin binding"/>
    <property type="evidence" value="ECO:0007669"/>
    <property type="project" value="UniProtKB-KW"/>
</dbReference>
<dbReference type="GO" id="GO:0008284">
    <property type="term" value="P:positive regulation of cell population proliferation"/>
    <property type="evidence" value="ECO:0007669"/>
    <property type="project" value="TreeGrafter"/>
</dbReference>
<evidence type="ECO:0000256" key="5">
    <source>
        <dbReference type="ARBA" id="ARBA00022536"/>
    </source>
</evidence>
<evidence type="ECO:0000256" key="7">
    <source>
        <dbReference type="ARBA" id="ARBA00022692"/>
    </source>
</evidence>
<feature type="disulfide bond" evidence="14">
    <location>
        <begin position="236"/>
        <end position="245"/>
    </location>
</feature>
<dbReference type="GO" id="GO:0005154">
    <property type="term" value="F:epidermal growth factor receptor binding"/>
    <property type="evidence" value="ECO:0007669"/>
    <property type="project" value="TreeGrafter"/>
</dbReference>
<dbReference type="PROSITE" id="PS01186">
    <property type="entry name" value="EGF_2"/>
    <property type="match status" value="1"/>
</dbReference>
<sequence>MSVWRVSARCGRLALSIKCAAARCWILHTLLVREDGTAGLHFCTHPSTHGSFLTEETVRTSSSTPPCPWSTVAHVFTLFHAVFNLVFWLLTMRILRLVLLIAHGFVLSRFAAGASLERHVSETPEQTAAVGLSWSPRGGHGAGDTGAVELQQQDDEYYDDDDELSGDYGVGLPRVAFSTKPKDLSMVLSPERKGKGRKGKKGKGRKRDPCERKYKDFCIHGVCRYLKDLRTPSCICMAGYSGERCHLFTLPVVTEKGGYNRTTALAVMAVVLSTICFIIIGILLALRCHKQGEYNVETEEKVKLDTDVRG</sequence>
<evidence type="ECO:0000256" key="1">
    <source>
        <dbReference type="ARBA" id="ARBA00004239"/>
    </source>
</evidence>
<dbReference type="OrthoDB" id="8780145at2759"/>
<feature type="region of interest" description="Disordered" evidence="15">
    <location>
        <begin position="188"/>
        <end position="209"/>
    </location>
</feature>
<dbReference type="FunFam" id="2.10.25.10:FF:000158">
    <property type="entry name" value="proheparin-binding EGF-like growth factor"/>
    <property type="match status" value="1"/>
</dbReference>
<keyword evidence="4" id="KW-0964">Secreted</keyword>
<evidence type="ECO:0000256" key="8">
    <source>
        <dbReference type="ARBA" id="ARBA00022729"/>
    </source>
</evidence>
<keyword evidence="6" id="KW-0358">Heparin-binding</keyword>
<feature type="compositionally biased region" description="Basic residues" evidence="15">
    <location>
        <begin position="194"/>
        <end position="206"/>
    </location>
</feature>
<accession>A0A8C9SA77</accession>
<feature type="domain" description="EGF-like" evidence="18">
    <location>
        <begin position="206"/>
        <end position="246"/>
    </location>
</feature>
<evidence type="ECO:0000256" key="13">
    <source>
        <dbReference type="ARBA" id="ARBA00040098"/>
    </source>
</evidence>
<dbReference type="PANTHER" id="PTHR10740:SF4">
    <property type="entry name" value="PROHEPARIN-BINDING EGF-LIKE GROWTH FACTOR"/>
    <property type="match status" value="1"/>
</dbReference>